<dbReference type="InterPro" id="IPR003646">
    <property type="entry name" value="SH3-like_bac-type"/>
</dbReference>
<dbReference type="EMBL" id="LFXJ01000005">
    <property type="protein sequence ID" value="KMY32313.1"/>
    <property type="molecule type" value="Genomic_DNA"/>
</dbReference>
<gene>
    <name evidence="4" type="ORF">ACZ11_09235</name>
</gene>
<dbReference type="Pfam" id="PF00395">
    <property type="entry name" value="SLH"/>
    <property type="match status" value="1"/>
</dbReference>
<name>A0A0K9FDN7_9BACI</name>
<dbReference type="InterPro" id="IPR008258">
    <property type="entry name" value="Transglycosylase_SLT_dom_1"/>
</dbReference>
<evidence type="ECO:0000313" key="5">
    <source>
        <dbReference type="Proteomes" id="UP000037326"/>
    </source>
</evidence>
<evidence type="ECO:0000259" key="2">
    <source>
        <dbReference type="PROSITE" id="PS51272"/>
    </source>
</evidence>
<dbReference type="PROSITE" id="PS51781">
    <property type="entry name" value="SH3B"/>
    <property type="match status" value="1"/>
</dbReference>
<dbReference type="Pfam" id="PF08239">
    <property type="entry name" value="SH3_3"/>
    <property type="match status" value="1"/>
</dbReference>
<dbReference type="PATRIC" id="fig|582475.4.peg.1411"/>
<dbReference type="SUPFAM" id="SSF53955">
    <property type="entry name" value="Lysozyme-like"/>
    <property type="match status" value="1"/>
</dbReference>
<evidence type="ECO:0000313" key="4">
    <source>
        <dbReference type="EMBL" id="KMY32313.1"/>
    </source>
</evidence>
<dbReference type="InterPro" id="IPR023346">
    <property type="entry name" value="Lysozyme-like_dom_sf"/>
</dbReference>
<dbReference type="Proteomes" id="UP000037326">
    <property type="component" value="Unassembled WGS sequence"/>
</dbReference>
<feature type="domain" description="SLH" evidence="2">
    <location>
        <begin position="332"/>
        <end position="405"/>
    </location>
</feature>
<dbReference type="OrthoDB" id="2690990at2"/>
<dbReference type="PROSITE" id="PS51272">
    <property type="entry name" value="SLH"/>
    <property type="match status" value="1"/>
</dbReference>
<proteinExistence type="predicted"/>
<protein>
    <submittedName>
        <fullName evidence="4">Lytic transglycosylase</fullName>
    </submittedName>
</protein>
<evidence type="ECO:0000256" key="1">
    <source>
        <dbReference type="ARBA" id="ARBA00022729"/>
    </source>
</evidence>
<dbReference type="SMART" id="SM00287">
    <property type="entry name" value="SH3b"/>
    <property type="match status" value="1"/>
</dbReference>
<accession>A0A0K9FDN7</accession>
<dbReference type="Gene3D" id="1.10.530.10">
    <property type="match status" value="1"/>
</dbReference>
<dbReference type="GeneID" id="96598441"/>
<keyword evidence="1" id="KW-0732">Signal</keyword>
<dbReference type="Gene3D" id="2.30.30.40">
    <property type="entry name" value="SH3 Domains"/>
    <property type="match status" value="1"/>
</dbReference>
<dbReference type="Pfam" id="PF01464">
    <property type="entry name" value="SLT"/>
    <property type="match status" value="1"/>
</dbReference>
<organism evidence="4 5">
    <name type="scientific">Lysinibacillus xylanilyticus</name>
    <dbReference type="NCBI Taxonomy" id="582475"/>
    <lineage>
        <taxon>Bacteria</taxon>
        <taxon>Bacillati</taxon>
        <taxon>Bacillota</taxon>
        <taxon>Bacilli</taxon>
        <taxon>Bacillales</taxon>
        <taxon>Bacillaceae</taxon>
        <taxon>Lysinibacillus</taxon>
    </lineage>
</organism>
<evidence type="ECO:0000259" key="3">
    <source>
        <dbReference type="PROSITE" id="PS51781"/>
    </source>
</evidence>
<feature type="domain" description="SH3b" evidence="3">
    <location>
        <begin position="237"/>
        <end position="312"/>
    </location>
</feature>
<comment type="caution">
    <text evidence="4">The sequence shown here is derived from an EMBL/GenBank/DDBJ whole genome shotgun (WGS) entry which is preliminary data.</text>
</comment>
<dbReference type="InterPro" id="IPR001119">
    <property type="entry name" value="SLH_dom"/>
</dbReference>
<dbReference type="AlphaFoldDB" id="A0A0K9FDN7"/>
<reference evidence="5" key="1">
    <citation type="submission" date="2015-07" db="EMBL/GenBank/DDBJ databases">
        <authorList>
            <consortium name="Consortium for Microbial Forensics and Genomics (microFORGE)"/>
            <person name="Knight B.M."/>
            <person name="Roberts D.P."/>
            <person name="Lin D."/>
            <person name="Hari K."/>
            <person name="Fletcher J."/>
            <person name="Melcher U."/>
            <person name="Blagden T."/>
            <person name="Winegar R.A."/>
        </authorList>
    </citation>
    <scope>NUCLEOTIDE SEQUENCE [LARGE SCALE GENOMIC DNA]</scope>
    <source>
        <strain evidence="5">DSM 23493</strain>
    </source>
</reference>
<sequence>MKKILKPLISVIAIGALSLSINIDKNVLANNIANTCEYDSASKVNPDYSTMNCLLTETALIYDVPPEIVKAIAEGESGNWRHFDKNGEAIVTADNGIGVMQITNKAGYNQDRLKSDIAYNIQAGVETLDAMFKRKDLPSINGGERDVLEHWYFAIMAYNGTKPVNSPIVQATGERNANAYQERILQIIEKSELIDLTDLPFSREHFQYDSTSRENIKFSAMNYDFDLPLNKSKYFFETNQKVSATTNVTLRTRPTTDSPSMGTLREGEIVTITGPFEYEEVSTKKNHFVWYPVKRSDGTKGYVASSYLNYSASTSTPTPTTPVTTTQDYSAYAKKFADFSTTAWWRDDMIWAIDRGLISGYGNVWNAKTKKYETQLQPNTQLTEAHFLTIFFRYAQKDELASVKNTSSWNKSGLYNMAKKYKMPVLANEETTASKGLADKGIRRGTLAQLMASYYYGKTVSQNEAIQFFIDNGITTATSIGGYNPDQILTRSQISAFIQRYESFVSKQK</sequence>
<dbReference type="RefSeq" id="WP_049665494.1">
    <property type="nucleotide sequence ID" value="NZ_LFXJ01000005.1"/>
</dbReference>